<sequence length="224" mass="25597">MSEIFTCPFCNHTIPVITGTFTSSDVKFRTPAGNIGHTLDSDYSLKIRMYKCPNCDKITSYADYTGNEMSEKTIPIFPLSLAIQFPDYIPKAIRNDYEEACAIVNLSPKASATLSRRCLQGMIRDFFQVSRKSLFEEIDAIKDKIPTDQWAVLDGVRRIGNIGAHMEKDINLIVNIDPSEAEKLIKLIELLLQQWYIERHNQQQLYADIIGIDQSKQIERKKSE</sequence>
<dbReference type="RefSeq" id="WP_117440903.1">
    <property type="nucleotide sequence ID" value="NZ_QVIA01000012.1"/>
</dbReference>
<reference evidence="2 3" key="1">
    <citation type="submission" date="2018-08" db="EMBL/GenBank/DDBJ databases">
        <title>A genome reference for cultivated species of the human gut microbiota.</title>
        <authorList>
            <person name="Zou Y."/>
            <person name="Xue W."/>
            <person name="Luo G."/>
        </authorList>
    </citation>
    <scope>NUCLEOTIDE SEQUENCE [LARGE SCALE GENOMIC DNA]</scope>
    <source>
        <strain evidence="2 3">AF19-21</strain>
    </source>
</reference>
<dbReference type="AlphaFoldDB" id="A0A3E2WWV7"/>
<feature type="domain" description="DUF4145" evidence="1">
    <location>
        <begin position="99"/>
        <end position="188"/>
    </location>
</feature>
<evidence type="ECO:0000259" key="1">
    <source>
        <dbReference type="Pfam" id="PF13643"/>
    </source>
</evidence>
<organism evidence="2 3">
    <name type="scientific">Hungatella hathewayi</name>
    <dbReference type="NCBI Taxonomy" id="154046"/>
    <lineage>
        <taxon>Bacteria</taxon>
        <taxon>Bacillati</taxon>
        <taxon>Bacillota</taxon>
        <taxon>Clostridia</taxon>
        <taxon>Lachnospirales</taxon>
        <taxon>Lachnospiraceae</taxon>
        <taxon>Hungatella</taxon>
    </lineage>
</organism>
<proteinExistence type="predicted"/>
<dbReference type="Pfam" id="PF13643">
    <property type="entry name" value="DUF4145"/>
    <property type="match status" value="1"/>
</dbReference>
<dbReference type="InterPro" id="IPR025285">
    <property type="entry name" value="DUF4145"/>
</dbReference>
<name>A0A3E2WWV7_9FIRM</name>
<evidence type="ECO:0000313" key="2">
    <source>
        <dbReference type="EMBL" id="RGC31520.1"/>
    </source>
</evidence>
<gene>
    <name evidence="2" type="ORF">DWX41_11895</name>
</gene>
<protein>
    <submittedName>
        <fullName evidence="2">DUF4145 domain-containing protein</fullName>
    </submittedName>
</protein>
<dbReference type="EMBL" id="QVIA01000012">
    <property type="protein sequence ID" value="RGC31520.1"/>
    <property type="molecule type" value="Genomic_DNA"/>
</dbReference>
<evidence type="ECO:0000313" key="3">
    <source>
        <dbReference type="Proteomes" id="UP000261111"/>
    </source>
</evidence>
<comment type="caution">
    <text evidence="2">The sequence shown here is derived from an EMBL/GenBank/DDBJ whole genome shotgun (WGS) entry which is preliminary data.</text>
</comment>
<accession>A0A3E2WWV7</accession>
<dbReference type="Proteomes" id="UP000261111">
    <property type="component" value="Unassembled WGS sequence"/>
</dbReference>